<evidence type="ECO:0000313" key="5">
    <source>
        <dbReference type="Proteomes" id="UP000061587"/>
    </source>
</evidence>
<gene>
    <name evidence="2" type="ORF">BvMPK_0484</name>
    <name evidence="3" type="ORF">GAY98_19850</name>
    <name evidence="4" type="ORF">KTG10_07290</name>
</gene>
<dbReference type="GO" id="GO:0004386">
    <property type="term" value="F:helicase activity"/>
    <property type="evidence" value="ECO:0007669"/>
    <property type="project" value="UniProtKB-KW"/>
</dbReference>
<keyword evidence="3" id="KW-0378">Hydrolase</keyword>
<keyword evidence="3" id="KW-0067">ATP-binding</keyword>
<protein>
    <submittedName>
        <fullName evidence="3">ATP-dependent DNA helicase</fullName>
    </submittedName>
    <submittedName>
        <fullName evidence="4">DNA binding domain-containing protein</fullName>
    </submittedName>
    <submittedName>
        <fullName evidence="2">Transcriptional Regulator</fullName>
    </submittedName>
</protein>
<dbReference type="EMBL" id="CP013020">
    <property type="protein sequence ID" value="ALK83112.1"/>
    <property type="molecule type" value="Genomic_DNA"/>
</dbReference>
<dbReference type="RefSeq" id="WP_057098609.1">
    <property type="nucleotide sequence ID" value="NZ_JAHPYS010000011.1"/>
</dbReference>
<dbReference type="Proteomes" id="UP000469427">
    <property type="component" value="Unassembled WGS sequence"/>
</dbReference>
<proteinExistence type="predicted"/>
<dbReference type="Pfam" id="PF04326">
    <property type="entry name" value="SLFN_AlbA_2"/>
    <property type="match status" value="1"/>
</dbReference>
<evidence type="ECO:0000313" key="6">
    <source>
        <dbReference type="Proteomes" id="UP000469427"/>
    </source>
</evidence>
<evidence type="ECO:0000313" key="4">
    <source>
        <dbReference type="EMBL" id="MBU9138557.1"/>
    </source>
</evidence>
<dbReference type="Proteomes" id="UP000736888">
    <property type="component" value="Unassembled WGS sequence"/>
</dbReference>
<dbReference type="Gene3D" id="1.10.10.10">
    <property type="entry name" value="Winged helix-like DNA-binding domain superfamily/Winged helix DNA-binding domain"/>
    <property type="match status" value="1"/>
</dbReference>
<dbReference type="PANTHER" id="PTHR30595">
    <property type="entry name" value="GLPR-RELATED TRANSCRIPTIONAL REPRESSOR"/>
    <property type="match status" value="1"/>
</dbReference>
<dbReference type="InterPro" id="IPR007421">
    <property type="entry name" value="Schlafen_AlbA_2_dom"/>
</dbReference>
<reference evidence="4" key="4">
    <citation type="submission" date="2021-06" db="EMBL/GenBank/DDBJ databases">
        <title>Collection of gut derived symbiotic bacterial strains cultured from healthy donors.</title>
        <authorList>
            <person name="Lin H."/>
            <person name="Littmann E."/>
            <person name="Pamer E.G."/>
        </authorList>
    </citation>
    <scope>NUCLEOTIDE SEQUENCE</scope>
    <source>
        <strain evidence="4">MSK.6.33</strain>
    </source>
</reference>
<accession>A0A0P0LLV4</accession>
<dbReference type="PANTHER" id="PTHR30595:SF6">
    <property type="entry name" value="SCHLAFEN ALBA-2 DOMAIN-CONTAINING PROTEIN"/>
    <property type="match status" value="1"/>
</dbReference>
<keyword evidence="3" id="KW-0547">Nucleotide-binding</keyword>
<evidence type="ECO:0000313" key="3">
    <source>
        <dbReference type="EMBL" id="KAB6522998.1"/>
    </source>
</evidence>
<dbReference type="InterPro" id="IPR038475">
    <property type="entry name" value="RecG_C_sf"/>
</dbReference>
<dbReference type="SUPFAM" id="SSF46785">
    <property type="entry name" value="Winged helix' DNA-binding domain"/>
    <property type="match status" value="1"/>
</dbReference>
<organism evidence="2 5">
    <name type="scientific">Phocaeicola vulgatus</name>
    <name type="common">Bacteroides vulgatus</name>
    <dbReference type="NCBI Taxonomy" id="821"/>
    <lineage>
        <taxon>Bacteria</taxon>
        <taxon>Pseudomonadati</taxon>
        <taxon>Bacteroidota</taxon>
        <taxon>Bacteroidia</taxon>
        <taxon>Bacteroidales</taxon>
        <taxon>Bacteroidaceae</taxon>
        <taxon>Phocaeicola</taxon>
    </lineage>
</organism>
<dbReference type="InterPro" id="IPR036388">
    <property type="entry name" value="WH-like_DNA-bd_sf"/>
</dbReference>
<dbReference type="InterPro" id="IPR038461">
    <property type="entry name" value="Schlafen_AlbA_2_dom_sf"/>
</dbReference>
<evidence type="ECO:0000259" key="1">
    <source>
        <dbReference type="Pfam" id="PF04326"/>
    </source>
</evidence>
<dbReference type="PATRIC" id="fig|821.40.peg.578"/>
<dbReference type="AlphaFoldDB" id="A0A0P0LLV4"/>
<keyword evidence="3" id="KW-0347">Helicase</keyword>
<reference evidence="3 6" key="3">
    <citation type="journal article" date="2019" name="Nat. Med.">
        <title>A library of human gut bacterial isolates paired with longitudinal multiomics data enables mechanistic microbiome research.</title>
        <authorList>
            <person name="Poyet M."/>
            <person name="Groussin M."/>
            <person name="Gibbons S.M."/>
            <person name="Avila-Pacheco J."/>
            <person name="Jiang X."/>
            <person name="Kearney S.M."/>
            <person name="Perrotta A.R."/>
            <person name="Berdy B."/>
            <person name="Zhao S."/>
            <person name="Lieberman T.D."/>
            <person name="Swanson P.K."/>
            <person name="Smith M."/>
            <person name="Roesemann S."/>
            <person name="Alexander J.E."/>
            <person name="Rich S.A."/>
            <person name="Livny J."/>
            <person name="Vlamakis H."/>
            <person name="Clish C."/>
            <person name="Bullock K."/>
            <person name="Deik A."/>
            <person name="Scott J."/>
            <person name="Pierce K.A."/>
            <person name="Xavier R.J."/>
            <person name="Alm E.J."/>
        </authorList>
    </citation>
    <scope>NUCLEOTIDE SEQUENCE [LARGE SCALE GENOMIC DNA]</scope>
    <source>
        <strain evidence="3 6">BIOML-A122</strain>
    </source>
</reference>
<dbReference type="Gene3D" id="3.30.950.30">
    <property type="entry name" value="Schlafen, AAA domain"/>
    <property type="match status" value="1"/>
</dbReference>
<name>A0A0P0LLV4_PHOVU</name>
<dbReference type="InterPro" id="IPR036390">
    <property type="entry name" value="WH_DNA-bd_sf"/>
</dbReference>
<dbReference type="EMBL" id="JAHPYS010000011">
    <property type="protein sequence ID" value="MBU9138557.1"/>
    <property type="molecule type" value="Genomic_DNA"/>
</dbReference>
<dbReference type="Proteomes" id="UP000061587">
    <property type="component" value="Chromosome"/>
</dbReference>
<evidence type="ECO:0000313" key="2">
    <source>
        <dbReference type="EMBL" id="ALK83112.1"/>
    </source>
</evidence>
<dbReference type="Gene3D" id="3.30.565.60">
    <property type="match status" value="1"/>
</dbReference>
<feature type="domain" description="Schlafen AlbA-2" evidence="1">
    <location>
        <begin position="5"/>
        <end position="121"/>
    </location>
</feature>
<sequence length="545" mass="62624">MEENSLYDKKSLCEITGKSADWNEVAKDCVAFSNAQGGVIDYGIEDDADAPPTDQKVSEDIAINLEKKINGKTHNVSAHAEILMHENGGQYIRLHIARGTSSASTTSGKYFTRVSDESRPLTGDDITRLSAEKGYYRWEDEESKWSWKDADKEKLKMLLQNLRTSNRVSDFVKQKEDKELLDYYFLTVEESDKMTNLGVLFIGTQSQRGRLMNAPVVQCIQFDQYGDKVWKYLIDDFTKNPQEIIEAIWNNVPVWRESNEISDGLFRKEIPAYDEAVVRELTCNALVHRPYTVRGDVFINIHPDRIEVVNPGALPLGVTPQNILHKTVKRNEHFANLCYALQMMEREGSGYDKMYEVLLSNGKQIPIVEEGDDYVKAIVGRRIISQEAIKVIRYALQKTELRQKQIICLGLIAQHESISAADLIKLLNLKNRDALSPWLDKLVDDGIVETSGRKKGKEYRVCSYILKESGYKGQTSLKRIEPYRLRELIIEDLKIYECASLRDIQQRIGDEISYQKLWKQLDNMIKEGILESTGKNRWTKYRLKK</sequence>
<reference evidence="5" key="1">
    <citation type="submission" date="2015-10" db="EMBL/GenBank/DDBJ databases">
        <title>Extensive mobilome-driven genome diversification in gut-associated Bacteroides vulgatus mpk.</title>
        <authorList>
            <person name="Beier S."/>
            <person name="Lange A."/>
            <person name="Huson D.H."/>
            <person name="Frick J.-S."/>
            <person name="Autenrieth I.B."/>
        </authorList>
    </citation>
    <scope>NUCLEOTIDE SEQUENCE [LARGE SCALE GENOMIC DNA]</scope>
    <source>
        <strain evidence="5">mpk</strain>
    </source>
</reference>
<dbReference type="Pfam" id="PF13749">
    <property type="entry name" value="HATPase_c_4"/>
    <property type="match status" value="1"/>
</dbReference>
<dbReference type="EMBL" id="WDBI01000042">
    <property type="protein sequence ID" value="KAB6522998.1"/>
    <property type="molecule type" value="Genomic_DNA"/>
</dbReference>
<reference evidence="2 5" key="2">
    <citation type="journal article" date="2016" name="Genome Biol. Evol.">
        <title>Extensive mobilome-driven genome diversification in mouse gut-associated Bacteroides vulgatus mpk.</title>
        <authorList>
            <person name="Lange A."/>
            <person name="Beier S."/>
            <person name="Steimle A."/>
            <person name="Autenrieth I.B."/>
            <person name="Huson D.H."/>
            <person name="Frick J.S."/>
        </authorList>
    </citation>
    <scope>NUCLEOTIDE SEQUENCE [LARGE SCALE GENOMIC DNA]</scope>
    <source>
        <strain evidence="2">Mpk</strain>
        <strain evidence="5">mpk</strain>
    </source>
</reference>